<sequence length="690" mass="76800">MELQKAEGEVEVSQLRQQILDQEALLVEQQEQLEGLEGEVETQQKTIDDLTFQKSQLEHDVQQYSTRLDIAVKDKAASDEELSHAKQLIEQLEAKWALTQANLEDILKKTNEDQEKQGPQLQRLLHIEENIEEQLQSEVHSVVSETVHSELSMGLITMEEVQASLAQYTGKPTTIAGVYVESSKKKISFQEAAEKGFLANTYALEFLEAQAVSGSLTDLATGQTHSVEEALERGIIEKGLKDKLMEAEKAVSGYAYAGRKLSVFQAMESKILDRFKAKKILEVQVATGGLINPETGVRVPACIAVDQGLLNEEFLQGLYDPTSNPKGFHNPDTGQKAYYAEILKTCLFDVDGGVFLFPFGQRHLTINSPTSCHRASVVISTSGNEMSAYEAYKAGHIDKRIYHFLSQQESEWKEKSTVDTNGSPRHLIADVRSGRQLCLESAVSQRYLEASELESYRSGLLSIYEIADIIYSRMVVVEDVNSPIAGLWDVNQRKRISILQGFQQGFTDRNTALRLLEAQACTGGICDPASGEKVPLSDALSRGLLDEGLSQQLQQFEQAYNGIIHPKTSKAVSISKAVQENLFPKDAGFRCIEFQLLTGGLINPDTHDRVSLEEVIQSGLIDKATAAVLKDEKFLSKSLTCPKTKRRIAFREALERSVFDCHTGLRLLEAIKIHGFGAKSTFHHIWAYKQ</sequence>
<accession>A0A3Q3FBS3</accession>
<dbReference type="GO" id="GO:0045104">
    <property type="term" value="P:intermediate filament cytoskeleton organization"/>
    <property type="evidence" value="ECO:0007669"/>
    <property type="project" value="InterPro"/>
</dbReference>
<protein>
    <submittedName>
        <fullName evidence="11">Uncharacterized protein</fullName>
    </submittedName>
</protein>
<dbReference type="SUPFAM" id="SSF75399">
    <property type="entry name" value="Plakin repeat"/>
    <property type="match status" value="2"/>
</dbReference>
<evidence type="ECO:0000313" key="11">
    <source>
        <dbReference type="Ensembl" id="ENSLBEP00000017471.1"/>
    </source>
</evidence>
<dbReference type="PANTHER" id="PTHR23169">
    <property type="entry name" value="ENVOPLAKIN"/>
    <property type="match status" value="1"/>
</dbReference>
<evidence type="ECO:0000256" key="7">
    <source>
        <dbReference type="ARBA" id="ARBA00022949"/>
    </source>
</evidence>
<organism evidence="11 12">
    <name type="scientific">Labrus bergylta</name>
    <name type="common">ballan wrasse</name>
    <dbReference type="NCBI Taxonomy" id="56723"/>
    <lineage>
        <taxon>Eukaryota</taxon>
        <taxon>Metazoa</taxon>
        <taxon>Chordata</taxon>
        <taxon>Craniata</taxon>
        <taxon>Vertebrata</taxon>
        <taxon>Euteleostomi</taxon>
        <taxon>Actinopterygii</taxon>
        <taxon>Neopterygii</taxon>
        <taxon>Teleostei</taxon>
        <taxon>Neoteleostei</taxon>
        <taxon>Acanthomorphata</taxon>
        <taxon>Eupercaria</taxon>
        <taxon>Labriformes</taxon>
        <taxon>Labridae</taxon>
        <taxon>Labrus</taxon>
    </lineage>
</organism>
<keyword evidence="7" id="KW-0965">Cell junction</keyword>
<evidence type="ECO:0000256" key="3">
    <source>
        <dbReference type="ARBA" id="ARBA00009109"/>
    </source>
</evidence>
<keyword evidence="5" id="KW-0597">Phosphoprotein</keyword>
<comment type="subcellular location">
    <subcellularLocation>
        <location evidence="2">Cell junction</location>
        <location evidence="2">Desmosome</location>
    </subcellularLocation>
    <subcellularLocation>
        <location evidence="1">Cell membrane</location>
    </subcellularLocation>
</comment>
<dbReference type="STRING" id="56723.ENSLBEP00000017471"/>
<dbReference type="GO" id="GO:0005882">
    <property type="term" value="C:intermediate filament"/>
    <property type="evidence" value="ECO:0007669"/>
    <property type="project" value="TreeGrafter"/>
</dbReference>
<feature type="coiled-coil region" evidence="10">
    <location>
        <begin position="12"/>
        <end position="109"/>
    </location>
</feature>
<reference evidence="11" key="2">
    <citation type="submission" date="2025-09" db="UniProtKB">
        <authorList>
            <consortium name="Ensembl"/>
        </authorList>
    </citation>
    <scope>IDENTIFICATION</scope>
</reference>
<dbReference type="InterPro" id="IPR001101">
    <property type="entry name" value="Plectin_repeat"/>
</dbReference>
<dbReference type="GO" id="GO:0005198">
    <property type="term" value="F:structural molecule activity"/>
    <property type="evidence" value="ECO:0007669"/>
    <property type="project" value="TreeGrafter"/>
</dbReference>
<dbReference type="GO" id="GO:0030057">
    <property type="term" value="C:desmosome"/>
    <property type="evidence" value="ECO:0007669"/>
    <property type="project" value="UniProtKB-SubCell"/>
</dbReference>
<evidence type="ECO:0000256" key="2">
    <source>
        <dbReference type="ARBA" id="ARBA00004568"/>
    </source>
</evidence>
<dbReference type="InParanoid" id="A0A3Q3FBS3"/>
<dbReference type="Pfam" id="PF00681">
    <property type="entry name" value="Plectin"/>
    <property type="match status" value="4"/>
</dbReference>
<keyword evidence="8 10" id="KW-0175">Coiled coil</keyword>
<keyword evidence="6" id="KW-0677">Repeat</keyword>
<dbReference type="PANTHER" id="PTHR23169:SF26">
    <property type="entry name" value="DESMOPLAKIN"/>
    <property type="match status" value="1"/>
</dbReference>
<dbReference type="Proteomes" id="UP000261660">
    <property type="component" value="Unplaced"/>
</dbReference>
<evidence type="ECO:0000256" key="1">
    <source>
        <dbReference type="ARBA" id="ARBA00004236"/>
    </source>
</evidence>
<evidence type="ECO:0000256" key="10">
    <source>
        <dbReference type="SAM" id="Coils"/>
    </source>
</evidence>
<dbReference type="InterPro" id="IPR035915">
    <property type="entry name" value="Plakin_repeat_sf"/>
</dbReference>
<evidence type="ECO:0000256" key="4">
    <source>
        <dbReference type="ARBA" id="ARBA00022475"/>
    </source>
</evidence>
<comment type="similarity">
    <text evidence="3">Belongs to the plakin or cytolinker family.</text>
</comment>
<evidence type="ECO:0000256" key="8">
    <source>
        <dbReference type="ARBA" id="ARBA00023054"/>
    </source>
</evidence>
<dbReference type="GO" id="GO:0043588">
    <property type="term" value="P:skin development"/>
    <property type="evidence" value="ECO:0007669"/>
    <property type="project" value="TreeGrafter"/>
</dbReference>
<dbReference type="Gene3D" id="3.30.160.780">
    <property type="match status" value="1"/>
</dbReference>
<keyword evidence="12" id="KW-1185">Reference proteome</keyword>
<keyword evidence="9" id="KW-0472">Membrane</keyword>
<dbReference type="GO" id="GO:0098609">
    <property type="term" value="P:cell-cell adhesion"/>
    <property type="evidence" value="ECO:0007669"/>
    <property type="project" value="TreeGrafter"/>
</dbReference>
<evidence type="ECO:0000256" key="6">
    <source>
        <dbReference type="ARBA" id="ARBA00022737"/>
    </source>
</evidence>
<dbReference type="GO" id="GO:0005737">
    <property type="term" value="C:cytoplasm"/>
    <property type="evidence" value="ECO:0007669"/>
    <property type="project" value="TreeGrafter"/>
</dbReference>
<dbReference type="GeneTree" id="ENSGT00940000159045"/>
<evidence type="ECO:0000256" key="9">
    <source>
        <dbReference type="ARBA" id="ARBA00023136"/>
    </source>
</evidence>
<keyword evidence="4" id="KW-1003">Cell membrane</keyword>
<evidence type="ECO:0000313" key="12">
    <source>
        <dbReference type="Proteomes" id="UP000261660"/>
    </source>
</evidence>
<proteinExistence type="inferred from homology"/>
<dbReference type="Gene3D" id="3.90.1290.10">
    <property type="entry name" value="Plakin repeat"/>
    <property type="match status" value="2"/>
</dbReference>
<reference evidence="11" key="1">
    <citation type="submission" date="2025-08" db="UniProtKB">
        <authorList>
            <consortium name="Ensembl"/>
        </authorList>
    </citation>
    <scope>IDENTIFICATION</scope>
</reference>
<dbReference type="InterPro" id="IPR043197">
    <property type="entry name" value="Plakin"/>
</dbReference>
<dbReference type="GO" id="GO:0014704">
    <property type="term" value="C:intercalated disc"/>
    <property type="evidence" value="ECO:0007669"/>
    <property type="project" value="TreeGrafter"/>
</dbReference>
<dbReference type="Ensembl" id="ENSLBET00000018455.1">
    <property type="protein sequence ID" value="ENSLBEP00000017471.1"/>
    <property type="gene ID" value="ENSLBEG00000013467.1"/>
</dbReference>
<dbReference type="GO" id="GO:0042060">
    <property type="term" value="P:wound healing"/>
    <property type="evidence" value="ECO:0007669"/>
    <property type="project" value="TreeGrafter"/>
</dbReference>
<evidence type="ECO:0000256" key="5">
    <source>
        <dbReference type="ARBA" id="ARBA00022553"/>
    </source>
</evidence>
<dbReference type="SMART" id="SM00250">
    <property type="entry name" value="PLEC"/>
    <property type="match status" value="10"/>
</dbReference>
<dbReference type="AlphaFoldDB" id="A0A3Q3FBS3"/>
<name>A0A3Q3FBS3_9LABR</name>
<dbReference type="GO" id="GO:0005886">
    <property type="term" value="C:plasma membrane"/>
    <property type="evidence" value="ECO:0007669"/>
    <property type="project" value="UniProtKB-SubCell"/>
</dbReference>